<dbReference type="EMBL" id="JASCZI010001305">
    <property type="protein sequence ID" value="MED6114719.1"/>
    <property type="molecule type" value="Genomic_DNA"/>
</dbReference>
<accession>A0ABU6QSQ8</accession>
<name>A0ABU6QSQ8_9FABA</name>
<sequence length="95" mass="10658">MSRKPTSVASLGWFTWLVEEIEQLTGEDEVIMERREESTILERTKSSSQPRTREISFHGGGLLFGQQGEMAGVVPEKALRYSNNGERERRGGDSG</sequence>
<reference evidence="1 2" key="1">
    <citation type="journal article" date="2023" name="Plants (Basel)">
        <title>Bridging the Gap: Combining Genomics and Transcriptomics Approaches to Understand Stylosanthes scabra, an Orphan Legume from the Brazilian Caatinga.</title>
        <authorList>
            <person name="Ferreira-Neto J.R.C."/>
            <person name="da Silva M.D."/>
            <person name="Binneck E."/>
            <person name="de Melo N.F."/>
            <person name="da Silva R.H."/>
            <person name="de Melo A.L.T.M."/>
            <person name="Pandolfi V."/>
            <person name="Bustamante F.O."/>
            <person name="Brasileiro-Vidal A.C."/>
            <person name="Benko-Iseppon A.M."/>
        </authorList>
    </citation>
    <scope>NUCLEOTIDE SEQUENCE [LARGE SCALE GENOMIC DNA]</scope>
    <source>
        <tissue evidence="1">Leaves</tissue>
    </source>
</reference>
<protein>
    <submittedName>
        <fullName evidence="1">Uncharacterized protein</fullName>
    </submittedName>
</protein>
<organism evidence="1 2">
    <name type="scientific">Stylosanthes scabra</name>
    <dbReference type="NCBI Taxonomy" id="79078"/>
    <lineage>
        <taxon>Eukaryota</taxon>
        <taxon>Viridiplantae</taxon>
        <taxon>Streptophyta</taxon>
        <taxon>Embryophyta</taxon>
        <taxon>Tracheophyta</taxon>
        <taxon>Spermatophyta</taxon>
        <taxon>Magnoliopsida</taxon>
        <taxon>eudicotyledons</taxon>
        <taxon>Gunneridae</taxon>
        <taxon>Pentapetalae</taxon>
        <taxon>rosids</taxon>
        <taxon>fabids</taxon>
        <taxon>Fabales</taxon>
        <taxon>Fabaceae</taxon>
        <taxon>Papilionoideae</taxon>
        <taxon>50 kb inversion clade</taxon>
        <taxon>dalbergioids sensu lato</taxon>
        <taxon>Dalbergieae</taxon>
        <taxon>Pterocarpus clade</taxon>
        <taxon>Stylosanthes</taxon>
    </lineage>
</organism>
<evidence type="ECO:0000313" key="2">
    <source>
        <dbReference type="Proteomes" id="UP001341840"/>
    </source>
</evidence>
<comment type="caution">
    <text evidence="1">The sequence shown here is derived from an EMBL/GenBank/DDBJ whole genome shotgun (WGS) entry which is preliminary data.</text>
</comment>
<proteinExistence type="predicted"/>
<evidence type="ECO:0000313" key="1">
    <source>
        <dbReference type="EMBL" id="MED6114719.1"/>
    </source>
</evidence>
<dbReference type="Proteomes" id="UP001341840">
    <property type="component" value="Unassembled WGS sequence"/>
</dbReference>
<keyword evidence="2" id="KW-1185">Reference proteome</keyword>
<gene>
    <name evidence="1" type="ORF">PIB30_083158</name>
</gene>